<organism evidence="2 3">
    <name type="scientific">Tritrichomonas musculus</name>
    <dbReference type="NCBI Taxonomy" id="1915356"/>
    <lineage>
        <taxon>Eukaryota</taxon>
        <taxon>Metamonada</taxon>
        <taxon>Parabasalia</taxon>
        <taxon>Tritrichomonadida</taxon>
        <taxon>Tritrichomonadidae</taxon>
        <taxon>Tritrichomonas</taxon>
    </lineage>
</organism>
<dbReference type="EMBL" id="JAPFFF010000065">
    <property type="protein sequence ID" value="KAK8836465.1"/>
    <property type="molecule type" value="Genomic_DNA"/>
</dbReference>
<evidence type="ECO:0000256" key="1">
    <source>
        <dbReference type="SAM" id="MobiDB-lite"/>
    </source>
</evidence>
<accession>A0ABR2GTB9</accession>
<proteinExistence type="predicted"/>
<keyword evidence="3" id="KW-1185">Reference proteome</keyword>
<name>A0ABR2GTB9_9EUKA</name>
<comment type="caution">
    <text evidence="2">The sequence shown here is derived from an EMBL/GenBank/DDBJ whole genome shotgun (WGS) entry which is preliminary data.</text>
</comment>
<dbReference type="Proteomes" id="UP001470230">
    <property type="component" value="Unassembled WGS sequence"/>
</dbReference>
<evidence type="ECO:0000313" key="3">
    <source>
        <dbReference type="Proteomes" id="UP001470230"/>
    </source>
</evidence>
<protein>
    <submittedName>
        <fullName evidence="2">Uncharacterized protein</fullName>
    </submittedName>
</protein>
<evidence type="ECO:0000313" key="2">
    <source>
        <dbReference type="EMBL" id="KAK8836465.1"/>
    </source>
</evidence>
<reference evidence="2 3" key="1">
    <citation type="submission" date="2024-04" db="EMBL/GenBank/DDBJ databases">
        <title>Tritrichomonas musculus Genome.</title>
        <authorList>
            <person name="Alves-Ferreira E."/>
            <person name="Grigg M."/>
            <person name="Lorenzi H."/>
            <person name="Galac M."/>
        </authorList>
    </citation>
    <scope>NUCLEOTIDE SEQUENCE [LARGE SCALE GENOMIC DNA]</scope>
    <source>
        <strain evidence="2 3">EAF2021</strain>
    </source>
</reference>
<gene>
    <name evidence="2" type="ORF">M9Y10_037724</name>
</gene>
<feature type="region of interest" description="Disordered" evidence="1">
    <location>
        <begin position="1"/>
        <end position="21"/>
    </location>
</feature>
<sequence>MNTGINDQKEKGISMNTGSSCEKNVYTSDPVMEDEESSLGIIKIYVYQPFIRIRYIKLNENRQISILNCIYSKNSIYIFRGIILIMTKTFIEYGIHNDNKIVLLPSSMVESNPGFVSKWQRLTSNQMEFEQKIDFNMCKGTHKELARIKDIKYSKLETKKNFLKKCEKSINSKNSKKQIKDENELITDFKRENSPSAKPLPIIW</sequence>